<evidence type="ECO:0000313" key="3">
    <source>
        <dbReference type="Proteomes" id="UP001642360"/>
    </source>
</evidence>
<sequence>MAGGQSEREDRVSLELTEEILQSMENGRISSMDFHRTSSFLVTASDDESIRLYDVTNATYTSSFCCFILFKVKCLFRRVRSVSDIVLY</sequence>
<dbReference type="Proteomes" id="UP001642360">
    <property type="component" value="Unassembled WGS sequence"/>
</dbReference>
<dbReference type="Pfam" id="PF00400">
    <property type="entry name" value="WD40"/>
    <property type="match status" value="1"/>
</dbReference>
<dbReference type="InterPro" id="IPR015943">
    <property type="entry name" value="WD40/YVTN_repeat-like_dom_sf"/>
</dbReference>
<comment type="caution">
    <text evidence="2">The sequence shown here is derived from an EMBL/GenBank/DDBJ whole genome shotgun (WGS) entry which is preliminary data.</text>
</comment>
<dbReference type="Gene3D" id="2.130.10.10">
    <property type="entry name" value="YVTN repeat-like/Quinoprotein amine dehydrogenase"/>
    <property type="match status" value="1"/>
</dbReference>
<name>A0ABC8UHW0_9AQUA</name>
<dbReference type="InterPro" id="IPR036322">
    <property type="entry name" value="WD40_repeat_dom_sf"/>
</dbReference>
<protein>
    <submittedName>
        <fullName evidence="2">Uncharacterized protein</fullName>
    </submittedName>
</protein>
<accession>A0ABC8UHW0</accession>
<gene>
    <name evidence="2" type="ORF">ILEXP_LOCUS50647</name>
</gene>
<feature type="repeat" description="WD" evidence="1">
    <location>
        <begin position="22"/>
        <end position="63"/>
    </location>
</feature>
<dbReference type="InterPro" id="IPR001680">
    <property type="entry name" value="WD40_rpt"/>
</dbReference>
<evidence type="ECO:0000256" key="1">
    <source>
        <dbReference type="PROSITE-ProRule" id="PRU00221"/>
    </source>
</evidence>
<keyword evidence="1" id="KW-0853">WD repeat</keyword>
<proteinExistence type="predicted"/>
<keyword evidence="3" id="KW-1185">Reference proteome</keyword>
<organism evidence="2 3">
    <name type="scientific">Ilex paraguariensis</name>
    <name type="common">yerba mate</name>
    <dbReference type="NCBI Taxonomy" id="185542"/>
    <lineage>
        <taxon>Eukaryota</taxon>
        <taxon>Viridiplantae</taxon>
        <taxon>Streptophyta</taxon>
        <taxon>Embryophyta</taxon>
        <taxon>Tracheophyta</taxon>
        <taxon>Spermatophyta</taxon>
        <taxon>Magnoliopsida</taxon>
        <taxon>eudicotyledons</taxon>
        <taxon>Gunneridae</taxon>
        <taxon>Pentapetalae</taxon>
        <taxon>asterids</taxon>
        <taxon>campanulids</taxon>
        <taxon>Aquifoliales</taxon>
        <taxon>Aquifoliaceae</taxon>
        <taxon>Ilex</taxon>
    </lineage>
</organism>
<reference evidence="2 3" key="1">
    <citation type="submission" date="2024-02" db="EMBL/GenBank/DDBJ databases">
        <authorList>
            <person name="Vignale AGUSTIN F."/>
            <person name="Sosa J E."/>
            <person name="Modenutti C."/>
        </authorList>
    </citation>
    <scope>NUCLEOTIDE SEQUENCE [LARGE SCALE GENOMIC DNA]</scope>
</reference>
<dbReference type="AlphaFoldDB" id="A0ABC8UHW0"/>
<dbReference type="SMART" id="SM00320">
    <property type="entry name" value="WD40"/>
    <property type="match status" value="1"/>
</dbReference>
<dbReference type="PROSITE" id="PS50082">
    <property type="entry name" value="WD_REPEATS_2"/>
    <property type="match status" value="1"/>
</dbReference>
<evidence type="ECO:0000313" key="2">
    <source>
        <dbReference type="EMBL" id="CAK9180628.1"/>
    </source>
</evidence>
<dbReference type="EMBL" id="CAUOFW020007792">
    <property type="protein sequence ID" value="CAK9180628.1"/>
    <property type="molecule type" value="Genomic_DNA"/>
</dbReference>
<dbReference type="SUPFAM" id="SSF50978">
    <property type="entry name" value="WD40 repeat-like"/>
    <property type="match status" value="1"/>
</dbReference>